<sequence length="197" mass="21261">MLAGHDSGASEPRPFPPPLPRRFRPGPRLRRPSLVKALLPPLHIHASNDGGPVSRHQDAPSAPDPKTSQDTEQGRTGIDASGSDRRQNASTLLPAVANANRTLATNGTGDQESSPAATVLSASTIWTLALCAAMIVAAVAFFAVVLAVCRCRQRRERRKKYLTTQKNIRVMQNVVKMAARKKKETLRQGPFGRSSIA</sequence>
<organism evidence="3 4">
    <name type="scientific">Amblyomma americanum</name>
    <name type="common">Lone star tick</name>
    <dbReference type="NCBI Taxonomy" id="6943"/>
    <lineage>
        <taxon>Eukaryota</taxon>
        <taxon>Metazoa</taxon>
        <taxon>Ecdysozoa</taxon>
        <taxon>Arthropoda</taxon>
        <taxon>Chelicerata</taxon>
        <taxon>Arachnida</taxon>
        <taxon>Acari</taxon>
        <taxon>Parasitiformes</taxon>
        <taxon>Ixodida</taxon>
        <taxon>Ixodoidea</taxon>
        <taxon>Ixodidae</taxon>
        <taxon>Amblyomminae</taxon>
        <taxon>Amblyomma</taxon>
    </lineage>
</organism>
<accession>A0AAQ4D2P0</accession>
<evidence type="ECO:0000256" key="2">
    <source>
        <dbReference type="SAM" id="Phobius"/>
    </source>
</evidence>
<evidence type="ECO:0000313" key="4">
    <source>
        <dbReference type="Proteomes" id="UP001321473"/>
    </source>
</evidence>
<evidence type="ECO:0000256" key="1">
    <source>
        <dbReference type="SAM" id="MobiDB-lite"/>
    </source>
</evidence>
<keyword evidence="2" id="KW-0472">Membrane</keyword>
<name>A0AAQ4D2P0_AMBAM</name>
<keyword evidence="4" id="KW-1185">Reference proteome</keyword>
<gene>
    <name evidence="3" type="ORF">V5799_000567</name>
</gene>
<evidence type="ECO:0000313" key="3">
    <source>
        <dbReference type="EMBL" id="KAK8756730.1"/>
    </source>
</evidence>
<dbReference type="Proteomes" id="UP001321473">
    <property type="component" value="Unassembled WGS sequence"/>
</dbReference>
<keyword evidence="2" id="KW-0812">Transmembrane</keyword>
<comment type="caution">
    <text evidence="3">The sequence shown here is derived from an EMBL/GenBank/DDBJ whole genome shotgun (WGS) entry which is preliminary data.</text>
</comment>
<feature type="compositionally biased region" description="Basic residues" evidence="1">
    <location>
        <begin position="21"/>
        <end position="33"/>
    </location>
</feature>
<dbReference type="EMBL" id="JARKHS020035937">
    <property type="protein sequence ID" value="KAK8756730.1"/>
    <property type="molecule type" value="Genomic_DNA"/>
</dbReference>
<keyword evidence="2" id="KW-1133">Transmembrane helix</keyword>
<reference evidence="3 4" key="1">
    <citation type="journal article" date="2023" name="Arcadia Sci">
        <title>De novo assembly of a long-read Amblyomma americanum tick genome.</title>
        <authorList>
            <person name="Chou S."/>
            <person name="Poskanzer K.E."/>
            <person name="Rollins M."/>
            <person name="Thuy-Boun P.S."/>
        </authorList>
    </citation>
    <scope>NUCLEOTIDE SEQUENCE [LARGE SCALE GENOMIC DNA]</scope>
    <source>
        <strain evidence="3">F_SG_1</strain>
        <tissue evidence="3">Salivary glands</tissue>
    </source>
</reference>
<protein>
    <submittedName>
        <fullName evidence="3">Uncharacterized protein</fullName>
    </submittedName>
</protein>
<proteinExistence type="predicted"/>
<feature type="region of interest" description="Disordered" evidence="1">
    <location>
        <begin position="1"/>
        <end position="87"/>
    </location>
</feature>
<dbReference type="AlphaFoldDB" id="A0AAQ4D2P0"/>
<feature type="transmembrane region" description="Helical" evidence="2">
    <location>
        <begin position="125"/>
        <end position="149"/>
    </location>
</feature>